<name>A0A8T6QJN7_ECOLX</name>
<feature type="non-terminal residue" evidence="2">
    <location>
        <position position="145"/>
    </location>
</feature>
<evidence type="ECO:0000313" key="2">
    <source>
        <dbReference type="EMBL" id="NEN73983.1"/>
    </source>
</evidence>
<sequence>MSYPVQKKIKTGENVLRAAVERINWVFDTFAEICLSFSGGKDSTVLFHLVADIARRKKRRFSVLFIDWEAQYLCTVRHVQKMRELYMDVTESFYWVALPLTTVNGVSQFQPEWICWESGVEWVRQPPDYAVTDPNFFPFYQYAMT</sequence>
<gene>
    <name evidence="2" type="ORF">G3W53_29020</name>
</gene>
<dbReference type="EMBL" id="JAAGYP010000414">
    <property type="protein sequence ID" value="NEN73983.1"/>
    <property type="molecule type" value="Genomic_DNA"/>
</dbReference>
<dbReference type="Proteomes" id="UP000471360">
    <property type="component" value="Unassembled WGS sequence"/>
</dbReference>
<proteinExistence type="predicted"/>
<protein>
    <submittedName>
        <fullName evidence="2">Phosphoadenosine phosphosulfate reductase family protein</fullName>
    </submittedName>
</protein>
<accession>A0A8T6QJN7</accession>
<dbReference type="PANTHER" id="PTHR30083:SF0">
    <property type="entry name" value="3'-PHOSPHOADENOSINE 5'-PHOSPHOSULFATE SULFOTRANSFERASE (PAPS REDUCTASE)_FAD SYNTHETASE"/>
    <property type="match status" value="1"/>
</dbReference>
<evidence type="ECO:0000259" key="1">
    <source>
        <dbReference type="Pfam" id="PF01507"/>
    </source>
</evidence>
<dbReference type="InterPro" id="IPR014729">
    <property type="entry name" value="Rossmann-like_a/b/a_fold"/>
</dbReference>
<dbReference type="GO" id="GO:0003824">
    <property type="term" value="F:catalytic activity"/>
    <property type="evidence" value="ECO:0007669"/>
    <property type="project" value="InterPro"/>
</dbReference>
<dbReference type="AlphaFoldDB" id="A0A8T6QJN7"/>
<dbReference type="InterPro" id="IPR002500">
    <property type="entry name" value="PAPS_reduct_dom"/>
</dbReference>
<evidence type="ECO:0000313" key="3">
    <source>
        <dbReference type="Proteomes" id="UP000471360"/>
    </source>
</evidence>
<reference evidence="2 3" key="1">
    <citation type="submission" date="2020-02" db="EMBL/GenBank/DDBJ databases">
        <authorList>
            <person name="Subbiah M."/>
            <person name="Call D."/>
        </authorList>
    </citation>
    <scope>NUCLEOTIDE SEQUENCE [LARGE SCALE GENOMIC DNA]</scope>
    <source>
        <strain evidence="2 3">8375wB1</strain>
    </source>
</reference>
<comment type="caution">
    <text evidence="2">The sequence shown here is derived from an EMBL/GenBank/DDBJ whole genome shotgun (WGS) entry which is preliminary data.</text>
</comment>
<dbReference type="SUPFAM" id="SSF52402">
    <property type="entry name" value="Adenine nucleotide alpha hydrolases-like"/>
    <property type="match status" value="1"/>
</dbReference>
<organism evidence="2 3">
    <name type="scientific">Escherichia coli</name>
    <dbReference type="NCBI Taxonomy" id="562"/>
    <lineage>
        <taxon>Bacteria</taxon>
        <taxon>Pseudomonadati</taxon>
        <taxon>Pseudomonadota</taxon>
        <taxon>Gammaproteobacteria</taxon>
        <taxon>Enterobacterales</taxon>
        <taxon>Enterobacteriaceae</taxon>
        <taxon>Escherichia</taxon>
    </lineage>
</organism>
<feature type="domain" description="Phosphoadenosine phosphosulphate reductase" evidence="1">
    <location>
        <begin position="33"/>
        <end position="88"/>
    </location>
</feature>
<dbReference type="GO" id="GO:0071453">
    <property type="term" value="P:cellular response to oxygen levels"/>
    <property type="evidence" value="ECO:0007669"/>
    <property type="project" value="TreeGrafter"/>
</dbReference>
<dbReference type="PANTHER" id="PTHR30083">
    <property type="entry name" value="TRANSCRIPTIONAL REGULATOR-RELATED"/>
    <property type="match status" value="1"/>
</dbReference>
<dbReference type="Pfam" id="PF01507">
    <property type="entry name" value="PAPS_reduct"/>
    <property type="match status" value="1"/>
</dbReference>
<dbReference type="Gene3D" id="3.40.50.620">
    <property type="entry name" value="HUPs"/>
    <property type="match status" value="1"/>
</dbReference>